<gene>
    <name evidence="1" type="ORF">BO225_02185</name>
</gene>
<dbReference type="AlphaFoldDB" id="A0A1U7NPV7"/>
<accession>A0A1U7NPV7</accession>
<evidence type="ECO:0000313" key="1">
    <source>
        <dbReference type="EMBL" id="OLU47672.1"/>
    </source>
</evidence>
<dbReference type="GeneID" id="78274755"/>
<keyword evidence="2" id="KW-1185">Reference proteome</keyword>
<proteinExistence type="predicted"/>
<reference evidence="1 2" key="1">
    <citation type="submission" date="2016-11" db="EMBL/GenBank/DDBJ databases">
        <title>Description of two novel members of the family Erysipelotrichaceae: Ileibacterium lipovorans gen. nov., sp. nov. and Dubosiella newyorkensis, gen. nov., sp. nov.</title>
        <authorList>
            <person name="Cox L.M."/>
            <person name="Sohn J."/>
            <person name="Tyrrell K.L."/>
            <person name="Citron D.M."/>
            <person name="Lawson P.A."/>
            <person name="Patel N.B."/>
            <person name="Iizumi T."/>
            <person name="Perez-Perez G.I."/>
            <person name="Goldstein E.J."/>
            <person name="Blaser M.J."/>
        </authorList>
    </citation>
    <scope>NUCLEOTIDE SEQUENCE [LARGE SCALE GENOMIC DNA]</scope>
    <source>
        <strain evidence="1 2">NYU-BL-A4</strain>
    </source>
</reference>
<comment type="caution">
    <text evidence="1">The sequence shown here is derived from an EMBL/GenBank/DDBJ whole genome shotgun (WGS) entry which is preliminary data.</text>
</comment>
<dbReference type="Proteomes" id="UP000186705">
    <property type="component" value="Unassembled WGS sequence"/>
</dbReference>
<evidence type="ECO:0000313" key="2">
    <source>
        <dbReference type="Proteomes" id="UP000186705"/>
    </source>
</evidence>
<dbReference type="RefSeq" id="WP_076340645.1">
    <property type="nucleotide sequence ID" value="NZ_CAJTMI010000001.1"/>
</dbReference>
<dbReference type="STRING" id="1862672.BO225_02185"/>
<protein>
    <submittedName>
        <fullName evidence="1">Uncharacterized protein</fullName>
    </submittedName>
</protein>
<name>A0A1U7NPV7_9FIRM</name>
<organism evidence="1 2">
    <name type="scientific">Dubosiella newyorkensis</name>
    <dbReference type="NCBI Taxonomy" id="1862672"/>
    <lineage>
        <taxon>Bacteria</taxon>
        <taxon>Bacillati</taxon>
        <taxon>Bacillota</taxon>
        <taxon>Erysipelotrichia</taxon>
        <taxon>Erysipelotrichales</taxon>
        <taxon>Erysipelotrichaceae</taxon>
        <taxon>Dubosiella</taxon>
    </lineage>
</organism>
<dbReference type="EMBL" id="MPKA01000044">
    <property type="protein sequence ID" value="OLU47672.1"/>
    <property type="molecule type" value="Genomic_DNA"/>
</dbReference>
<dbReference type="OrthoDB" id="3035861at2"/>
<sequence>MAEEKKCLRDKVPADSLTGLFMQISHKICNGSEEEIVNDRLFYNMEKHDKEELKKLLTKALRSMEE</sequence>